<organism evidence="2 3">
    <name type="scientific">Arthrobacter rhombi</name>
    <dbReference type="NCBI Taxonomy" id="71253"/>
    <lineage>
        <taxon>Bacteria</taxon>
        <taxon>Bacillati</taxon>
        <taxon>Actinomycetota</taxon>
        <taxon>Actinomycetes</taxon>
        <taxon>Micrococcales</taxon>
        <taxon>Micrococcaceae</taxon>
        <taxon>Arthrobacter</taxon>
    </lineage>
</organism>
<keyword evidence="3" id="KW-1185">Reference proteome</keyword>
<evidence type="ECO:0000313" key="2">
    <source>
        <dbReference type="EMBL" id="SJM48452.1"/>
    </source>
</evidence>
<protein>
    <submittedName>
        <fullName evidence="2">Uncharacterized protein</fullName>
    </submittedName>
</protein>
<dbReference type="RefSeq" id="WP_198962465.1">
    <property type="nucleotide sequence ID" value="NZ_FUHW01000007.1"/>
</dbReference>
<reference evidence="2 3" key="1">
    <citation type="submission" date="2017-02" db="EMBL/GenBank/DDBJ databases">
        <authorList>
            <person name="Peterson S.W."/>
        </authorList>
    </citation>
    <scope>NUCLEOTIDE SEQUENCE [LARGE SCALE GENOMIC DNA]</scope>
    <source>
        <strain evidence="2 3">B Ar 00.02</strain>
    </source>
</reference>
<name>A0A1R4EXU6_9MICC</name>
<proteinExistence type="predicted"/>
<dbReference type="AlphaFoldDB" id="A0A1R4EXU6"/>
<dbReference type="Proteomes" id="UP000195913">
    <property type="component" value="Unassembled WGS sequence"/>
</dbReference>
<dbReference type="EMBL" id="FUHW01000007">
    <property type="protein sequence ID" value="SJM48452.1"/>
    <property type="molecule type" value="Genomic_DNA"/>
</dbReference>
<gene>
    <name evidence="2" type="ORF">FM101_01280</name>
</gene>
<evidence type="ECO:0000313" key="3">
    <source>
        <dbReference type="Proteomes" id="UP000195913"/>
    </source>
</evidence>
<accession>A0A1R4EXU6</accession>
<feature type="region of interest" description="Disordered" evidence="1">
    <location>
        <begin position="1"/>
        <end position="33"/>
    </location>
</feature>
<evidence type="ECO:0000256" key="1">
    <source>
        <dbReference type="SAM" id="MobiDB-lite"/>
    </source>
</evidence>
<sequence>MSASISEPGTRLPAESPLRPAREVMDPDDMGGARATRHSFIRTMIRRATAKGWKIKRTHFDIDPAGCGTAVYRVRAESRVFSFAIFSQNTGEHTDRVIAKAWDITAALVEGTIDEERLARLQGQVPLQERGRAEPGSIIWTRANRSERFFEYVADGLANGRHPDSARFSGSPYVIRSTAFYSNGKCGLADYEHLTDDHPFAAPYRAHMLSAWLLREFSYDLVEAVAAHRNPEAATLTGSWRHYLGMGNATGLGMVPYAINHPEVLNAWAELRELPLAAVTGRTTETDDAEVARVLELFDRAMDYLAEQDLGVSQPYLPGPELADRVRPLLADLRDWSSTGSFRGTETNRIWQALHDAAAATGPEERGLVATILTELTADLDDDVEARLRCDESRPLTPGMTCLELAQLIDSEYAWVADHDFADPQQNRFFWFSSADNEEPRRGRRGQDPGENVQHGVDIARAVSDLRRDLLAAEAETSIAEFLLSHPWHRQFTARIQNIGPLPYGEVHDNLRGAEFLPLNVQRYQLSVYGMENYTPQSTDWLRVTLLSGGPRIADLKDGSITDDWLFTQRPTAEVQA</sequence>